<dbReference type="Gene3D" id="3.90.20.20">
    <property type="match status" value="1"/>
</dbReference>
<evidence type="ECO:0000256" key="1">
    <source>
        <dbReference type="ARBA" id="ARBA00004305"/>
    </source>
</evidence>
<evidence type="ECO:0000256" key="6">
    <source>
        <dbReference type="SAM" id="Coils"/>
    </source>
</evidence>
<dbReference type="HAMAP" id="MF_01151">
    <property type="entry name" value="GrpE"/>
    <property type="match status" value="1"/>
</dbReference>
<dbReference type="PROSITE" id="PS01071">
    <property type="entry name" value="GRPE"/>
    <property type="match status" value="1"/>
</dbReference>
<dbReference type="InterPro" id="IPR000740">
    <property type="entry name" value="GrpE"/>
</dbReference>
<gene>
    <name evidence="7" type="primary">GRPEL1</name>
    <name evidence="7" type="ORF">Ciccas_005610</name>
</gene>
<name>A0ABD2QBT8_9PLAT</name>
<dbReference type="InterPro" id="IPR013805">
    <property type="entry name" value="GrpE_CC"/>
</dbReference>
<comment type="caution">
    <text evidence="7">The sequence shown here is derived from an EMBL/GenBank/DDBJ whole genome shotgun (WGS) entry which is preliminary data.</text>
</comment>
<dbReference type="PANTHER" id="PTHR21237">
    <property type="entry name" value="GRPE PROTEIN"/>
    <property type="match status" value="1"/>
</dbReference>
<accession>A0ABD2QBT8</accession>
<evidence type="ECO:0000256" key="2">
    <source>
        <dbReference type="ARBA" id="ARBA00009054"/>
    </source>
</evidence>
<dbReference type="InterPro" id="IPR009012">
    <property type="entry name" value="GrpE_head"/>
</dbReference>
<evidence type="ECO:0000256" key="5">
    <source>
        <dbReference type="RuleBase" id="RU004478"/>
    </source>
</evidence>
<feature type="coiled-coil region" evidence="6">
    <location>
        <begin position="14"/>
        <end position="62"/>
    </location>
</feature>
<dbReference type="EMBL" id="JBJKFK010000671">
    <property type="protein sequence ID" value="KAL3315756.1"/>
    <property type="molecule type" value="Genomic_DNA"/>
</dbReference>
<proteinExistence type="inferred from homology"/>
<dbReference type="GO" id="GO:0005759">
    <property type="term" value="C:mitochondrial matrix"/>
    <property type="evidence" value="ECO:0007669"/>
    <property type="project" value="UniProtKB-SubCell"/>
</dbReference>
<sequence>MCSASSDKSSEEGNTISEEKFNELLAENEKLSKQFNETNDKYKRSLAEMENLRKRMHKQVNDAKIFGIQGFCKDLIEVSDILGKASEAFDPNEVKDKSSIVYQLAEGVKMTDDHLIKVFEKHGLLRIKPDIGEKFDPNYHEALFQAPLEEGREPDTIAQVTKVGFKLHERTLRPAFVGVYCK</sequence>
<reference evidence="7 8" key="1">
    <citation type="submission" date="2024-11" db="EMBL/GenBank/DDBJ databases">
        <title>Adaptive evolution of stress response genes in parasites aligns with host niche diversity.</title>
        <authorList>
            <person name="Hahn C."/>
            <person name="Resl P."/>
        </authorList>
    </citation>
    <scope>NUCLEOTIDE SEQUENCE [LARGE SCALE GENOMIC DNA]</scope>
    <source>
        <strain evidence="7">EGGRZ-B1_66</strain>
        <tissue evidence="7">Body</tissue>
    </source>
</reference>
<dbReference type="SUPFAM" id="SSF51064">
    <property type="entry name" value="Head domain of nucleotide exchange factor GrpE"/>
    <property type="match status" value="1"/>
</dbReference>
<organism evidence="7 8">
    <name type="scientific">Cichlidogyrus casuarinus</name>
    <dbReference type="NCBI Taxonomy" id="1844966"/>
    <lineage>
        <taxon>Eukaryota</taxon>
        <taxon>Metazoa</taxon>
        <taxon>Spiralia</taxon>
        <taxon>Lophotrochozoa</taxon>
        <taxon>Platyhelminthes</taxon>
        <taxon>Monogenea</taxon>
        <taxon>Monopisthocotylea</taxon>
        <taxon>Dactylogyridea</taxon>
        <taxon>Ancyrocephalidae</taxon>
        <taxon>Cichlidogyrus</taxon>
    </lineage>
</organism>
<comment type="similarity">
    <text evidence="2 5">Belongs to the GrpE family.</text>
</comment>
<evidence type="ECO:0000256" key="4">
    <source>
        <dbReference type="RuleBase" id="RU000640"/>
    </source>
</evidence>
<dbReference type="PRINTS" id="PR00773">
    <property type="entry name" value="GRPEPROTEIN"/>
</dbReference>
<dbReference type="Pfam" id="PF01025">
    <property type="entry name" value="GrpE"/>
    <property type="match status" value="1"/>
</dbReference>
<dbReference type="FunFam" id="2.30.22.10:FF:000002">
    <property type="entry name" value="GrpE protein homolog"/>
    <property type="match status" value="1"/>
</dbReference>
<keyword evidence="4" id="KW-0496">Mitochondrion</keyword>
<dbReference type="PANTHER" id="PTHR21237:SF23">
    <property type="entry name" value="GRPE PROTEIN HOMOLOG, MITOCHONDRIAL"/>
    <property type="match status" value="1"/>
</dbReference>
<keyword evidence="3 4" id="KW-0143">Chaperone</keyword>
<dbReference type="Gene3D" id="2.30.22.10">
    <property type="entry name" value="Head domain of nucleotide exchange factor GrpE"/>
    <property type="match status" value="1"/>
</dbReference>
<dbReference type="Proteomes" id="UP001626550">
    <property type="component" value="Unassembled WGS sequence"/>
</dbReference>
<dbReference type="CDD" id="cd00446">
    <property type="entry name" value="GrpE"/>
    <property type="match status" value="1"/>
</dbReference>
<evidence type="ECO:0000313" key="8">
    <source>
        <dbReference type="Proteomes" id="UP001626550"/>
    </source>
</evidence>
<evidence type="ECO:0000313" key="7">
    <source>
        <dbReference type="EMBL" id="KAL3315756.1"/>
    </source>
</evidence>
<comment type="subcellular location">
    <subcellularLocation>
        <location evidence="1 4">Mitochondrion matrix</location>
    </subcellularLocation>
</comment>
<dbReference type="SUPFAM" id="SSF58014">
    <property type="entry name" value="Coiled-coil domain of nucleotide exchange factor GrpE"/>
    <property type="match status" value="1"/>
</dbReference>
<protein>
    <recommendedName>
        <fullName evidence="4">GrpE protein homolog</fullName>
    </recommendedName>
</protein>
<evidence type="ECO:0000256" key="3">
    <source>
        <dbReference type="ARBA" id="ARBA00023186"/>
    </source>
</evidence>
<keyword evidence="6" id="KW-0175">Coiled coil</keyword>
<comment type="function">
    <text evidence="4">Essential component of the PAM complex, a complex required for the translocation of transit peptide-containing proteins from the inner membrane into the mitochondrial matrix in an ATP-dependent manner.</text>
</comment>
<dbReference type="AlphaFoldDB" id="A0ABD2QBT8"/>
<keyword evidence="8" id="KW-1185">Reference proteome</keyword>